<name>G5IGM7_9FIRM</name>
<dbReference type="PROSITE" id="PS51257">
    <property type="entry name" value="PROKAR_LIPOPROTEIN"/>
    <property type="match status" value="1"/>
</dbReference>
<evidence type="ECO:0000256" key="2">
    <source>
        <dbReference type="SAM" id="Phobius"/>
    </source>
</evidence>
<keyword evidence="4" id="KW-1185">Reference proteome</keyword>
<dbReference type="HOGENOM" id="CLU_1101702_0_0_9"/>
<dbReference type="Proteomes" id="UP000005384">
    <property type="component" value="Unassembled WGS sequence"/>
</dbReference>
<reference evidence="3 4" key="1">
    <citation type="submission" date="2011-08" db="EMBL/GenBank/DDBJ databases">
        <title>The Genome Sequence of Clostridium hathewayi WAL-18680.</title>
        <authorList>
            <consortium name="The Broad Institute Genome Sequencing Platform"/>
            <person name="Earl A."/>
            <person name="Ward D."/>
            <person name="Feldgarden M."/>
            <person name="Gevers D."/>
            <person name="Finegold S.M."/>
            <person name="Summanen P.H."/>
            <person name="Molitoris D.R."/>
            <person name="Song M."/>
            <person name="Daigneault M."/>
            <person name="Allen-Vercoe E."/>
            <person name="Young S.K."/>
            <person name="Zeng Q."/>
            <person name="Gargeya S."/>
            <person name="Fitzgerald M."/>
            <person name="Haas B."/>
            <person name="Abouelleil A."/>
            <person name="Alvarado L."/>
            <person name="Arachchi H.M."/>
            <person name="Berlin A."/>
            <person name="Brown A."/>
            <person name="Chapman S.B."/>
            <person name="Chen Z."/>
            <person name="Dunbar C."/>
            <person name="Freedman E."/>
            <person name="Gearin G."/>
            <person name="Gellesch M."/>
            <person name="Goldberg J."/>
            <person name="Griggs A."/>
            <person name="Gujja S."/>
            <person name="Heiman D."/>
            <person name="Howarth C."/>
            <person name="Larson L."/>
            <person name="Lui A."/>
            <person name="MacDonald P.J.P."/>
            <person name="Montmayeur A."/>
            <person name="Murphy C."/>
            <person name="Neiman D."/>
            <person name="Pearson M."/>
            <person name="Priest M."/>
            <person name="Roberts A."/>
            <person name="Saif S."/>
            <person name="Shea T."/>
            <person name="Shenoy N."/>
            <person name="Sisk P."/>
            <person name="Stolte C."/>
            <person name="Sykes S."/>
            <person name="Wortman J."/>
            <person name="Nusbaum C."/>
            <person name="Birren B."/>
        </authorList>
    </citation>
    <scope>NUCLEOTIDE SEQUENCE [LARGE SCALE GENOMIC DNA]</scope>
    <source>
        <strain evidence="3 4">WAL-18680</strain>
    </source>
</reference>
<keyword evidence="2" id="KW-0472">Membrane</keyword>
<accession>G5IGM7</accession>
<protein>
    <submittedName>
        <fullName evidence="3">Uncharacterized protein</fullName>
    </submittedName>
</protein>
<feature type="compositionally biased region" description="Low complexity" evidence="1">
    <location>
        <begin position="55"/>
        <end position="67"/>
    </location>
</feature>
<organism evidence="3 4">
    <name type="scientific">Hungatella hathewayi WAL-18680</name>
    <dbReference type="NCBI Taxonomy" id="742737"/>
    <lineage>
        <taxon>Bacteria</taxon>
        <taxon>Bacillati</taxon>
        <taxon>Bacillota</taxon>
        <taxon>Clostridia</taxon>
        <taxon>Lachnospirales</taxon>
        <taxon>Lachnospiraceae</taxon>
        <taxon>Hungatella</taxon>
    </lineage>
</organism>
<proteinExistence type="predicted"/>
<evidence type="ECO:0000313" key="3">
    <source>
        <dbReference type="EMBL" id="EHI59348.1"/>
    </source>
</evidence>
<gene>
    <name evidence="3" type="ORF">HMPREF9473_02655</name>
</gene>
<dbReference type="EMBL" id="ADLN01000060">
    <property type="protein sequence ID" value="EHI59348.1"/>
    <property type="molecule type" value="Genomic_DNA"/>
</dbReference>
<sequence length="252" mass="28321">MRQRKRKLEEILRQVAVLFLLACMTILLYGCGGRKQTAGETETMAVENVSENHTSEQTETTAEPETTIQPLNLEEPRAAVAKPPLIKADEFAYEAPPEKRSYEDVISRAVGKVTEEEGSFAASPVIWSTISDEKFVYFFYRFTGEAESDVQELSDYVIVGQEIELSCGIHTGMSIEEAETILPGLYHFQWPEEENTLYRWNNITYPEGWSEQFPTILIAQVDNGEEMPLYAGLMADETGIIRAIAFCNPTAG</sequence>
<evidence type="ECO:0000256" key="1">
    <source>
        <dbReference type="SAM" id="MobiDB-lite"/>
    </source>
</evidence>
<keyword evidence="2" id="KW-0812">Transmembrane</keyword>
<feature type="region of interest" description="Disordered" evidence="1">
    <location>
        <begin position="47"/>
        <end position="67"/>
    </location>
</feature>
<feature type="transmembrane region" description="Helical" evidence="2">
    <location>
        <begin position="12"/>
        <end position="30"/>
    </location>
</feature>
<comment type="caution">
    <text evidence="3">The sequence shown here is derived from an EMBL/GenBank/DDBJ whole genome shotgun (WGS) entry which is preliminary data.</text>
</comment>
<dbReference type="AlphaFoldDB" id="G5IGM7"/>
<keyword evidence="2" id="KW-1133">Transmembrane helix</keyword>
<dbReference type="PATRIC" id="fig|742737.3.peg.2665"/>
<evidence type="ECO:0000313" key="4">
    <source>
        <dbReference type="Proteomes" id="UP000005384"/>
    </source>
</evidence>
<dbReference type="RefSeq" id="WP_006780634.1">
    <property type="nucleotide sequence ID" value="NZ_CP040506.1"/>
</dbReference>